<feature type="transmembrane region" description="Helical" evidence="1">
    <location>
        <begin position="83"/>
        <end position="101"/>
    </location>
</feature>
<dbReference type="RefSeq" id="XP_062780826.1">
    <property type="nucleotide sequence ID" value="XM_062924775.1"/>
</dbReference>
<proteinExistence type="predicted"/>
<organism evidence="2 3">
    <name type="scientific">Colletotrichum destructivum</name>
    <dbReference type="NCBI Taxonomy" id="34406"/>
    <lineage>
        <taxon>Eukaryota</taxon>
        <taxon>Fungi</taxon>
        <taxon>Dikarya</taxon>
        <taxon>Ascomycota</taxon>
        <taxon>Pezizomycotina</taxon>
        <taxon>Sordariomycetes</taxon>
        <taxon>Hypocreomycetidae</taxon>
        <taxon>Glomerellales</taxon>
        <taxon>Glomerellaceae</taxon>
        <taxon>Colletotrichum</taxon>
        <taxon>Colletotrichum destructivum species complex</taxon>
    </lineage>
</organism>
<reference evidence="3" key="1">
    <citation type="journal article" date="2023" name="bioRxiv">
        <title>Complete genome of the Medicago anthracnose fungus, Colletotrichum destructivum, reveals a mini-chromosome-like region within a core chromosome.</title>
        <authorList>
            <person name="Lapalu N."/>
            <person name="Simon A."/>
            <person name="Lu A."/>
            <person name="Plaumann P.-L."/>
            <person name="Amselem J."/>
            <person name="Pigne S."/>
            <person name="Auger A."/>
            <person name="Koch C."/>
            <person name="Dallery J.-F."/>
            <person name="O'Connell R.J."/>
        </authorList>
    </citation>
    <scope>NUCLEOTIDE SEQUENCE [LARGE SCALE GENOMIC DNA]</scope>
    <source>
        <strain evidence="3">CBS 520.97</strain>
    </source>
</reference>
<evidence type="ECO:0000313" key="2">
    <source>
        <dbReference type="EMBL" id="WQF83602.1"/>
    </source>
</evidence>
<dbReference type="Gene3D" id="1.20.1250.20">
    <property type="entry name" value="MFS general substrate transporter like domains"/>
    <property type="match status" value="1"/>
</dbReference>
<evidence type="ECO:0000256" key="1">
    <source>
        <dbReference type="SAM" id="Phobius"/>
    </source>
</evidence>
<keyword evidence="1" id="KW-0472">Membrane</keyword>
<feature type="transmembrane region" description="Helical" evidence="1">
    <location>
        <begin position="113"/>
        <end position="139"/>
    </location>
</feature>
<dbReference type="InterPro" id="IPR036259">
    <property type="entry name" value="MFS_trans_sf"/>
</dbReference>
<dbReference type="Proteomes" id="UP001322277">
    <property type="component" value="Chromosome 5"/>
</dbReference>
<name>A0AAX4IK35_9PEZI</name>
<protein>
    <submittedName>
        <fullName evidence="2">MFS transporter superfamily</fullName>
    </submittedName>
</protein>
<gene>
    <name evidence="2" type="ORF">CDEST_08616</name>
</gene>
<keyword evidence="3" id="KW-1185">Reference proteome</keyword>
<accession>A0AAX4IK35</accession>
<sequence length="206" mass="22658">MLRIFNAGFRAAGIVFVRESYAPVLLARKQDTAAMEASLKRPARDDCQLAPAAATPLATADYPNHRPGHGLELWHLLSSSFRFSTFYCIAISASSYLPWGFLGTGGRLRLARWVLVDVGMAVFVCGSFLLAQAMLSYLLDDPAHAASANMSIRMLSNVSGFVFPIYALQLFDWGNSVLAVIFIGLGCLVLLLLWRWEAKLRALGRE</sequence>
<dbReference type="AlphaFoldDB" id="A0AAX4IK35"/>
<keyword evidence="1" id="KW-0812">Transmembrane</keyword>
<dbReference type="KEGG" id="cdet:87945119"/>
<dbReference type="GeneID" id="87945119"/>
<dbReference type="EMBL" id="CP137309">
    <property type="protein sequence ID" value="WQF83602.1"/>
    <property type="molecule type" value="Genomic_DNA"/>
</dbReference>
<evidence type="ECO:0000313" key="3">
    <source>
        <dbReference type="Proteomes" id="UP001322277"/>
    </source>
</evidence>
<keyword evidence="1" id="KW-1133">Transmembrane helix</keyword>
<feature type="transmembrane region" description="Helical" evidence="1">
    <location>
        <begin position="177"/>
        <end position="196"/>
    </location>
</feature>